<gene>
    <name evidence="3" type="ORF">GEV33_006019</name>
</gene>
<evidence type="ECO:0000259" key="2">
    <source>
        <dbReference type="Pfam" id="PF00078"/>
    </source>
</evidence>
<feature type="region of interest" description="Disordered" evidence="1">
    <location>
        <begin position="543"/>
        <end position="591"/>
    </location>
</feature>
<dbReference type="InterPro" id="IPR000477">
    <property type="entry name" value="RT_dom"/>
</dbReference>
<feature type="compositionally biased region" description="Polar residues" evidence="1">
    <location>
        <begin position="545"/>
        <end position="554"/>
    </location>
</feature>
<sequence length="591" mass="66587">MTHSTRIRVEPRHKNKNNVPQWIVDLIRAKNLARRLAHRTGDAVDRREANRLGNEVKYALIDHRNDQWERKLESLTAEDNSIWRMAKARRSNKKPLPPIHGTRGLVFSNEEKAEAFADSLELQCRPNIEDADVDHIERIEHQVEDILSSQIETNTTPTSPAEVRKIIGSLKVKKAPGPDNIPNKALKLLPDRIVVALTTITNASLRLCHFPSRWKKANVIFIPKPGKDPKFPQNHRPISPPILNRKSSRKSYFDPSGVPQGSVLSPTLYAIFTADIPKPDQTKIALYADDTAILTRSWSPVKITERLQRAVTKAVRFFSPVGVFTVRLAKSKCSNNSFREKTRSGTSAFHSITTSGSSIKSNTRKLAVRWFEGNLIRWSIGEKLQVVQNKFLRAAFNAPWFVRNTQLHREANLPTIKEFLLDDARKFYAKAAVHPNPLVREAIPHQGRLQFRGPGKRNPNRFCICFPSVPPFFFGSDEGFFLQFFALVVTQKREHSDDDLGSLQSPIFSRFVSPTTPPPYRKLDLLDSQLKADQLEFTVTRYLTMPTSDGTTPESHAGGREADDGGAAGAEGVGRDSPQGERRHPGAARHV</sequence>
<protein>
    <recommendedName>
        <fullName evidence="2">Reverse transcriptase domain-containing protein</fullName>
    </recommendedName>
</protein>
<dbReference type="EMBL" id="JABDTM020020962">
    <property type="protein sequence ID" value="KAH0816772.1"/>
    <property type="molecule type" value="Genomic_DNA"/>
</dbReference>
<feature type="domain" description="Reverse transcriptase" evidence="2">
    <location>
        <begin position="248"/>
        <end position="333"/>
    </location>
</feature>
<dbReference type="Pfam" id="PF00078">
    <property type="entry name" value="RVT_1"/>
    <property type="match status" value="1"/>
</dbReference>
<name>A0A8J6LEF4_TENMO</name>
<organism evidence="3 4">
    <name type="scientific">Tenebrio molitor</name>
    <name type="common">Yellow mealworm beetle</name>
    <dbReference type="NCBI Taxonomy" id="7067"/>
    <lineage>
        <taxon>Eukaryota</taxon>
        <taxon>Metazoa</taxon>
        <taxon>Ecdysozoa</taxon>
        <taxon>Arthropoda</taxon>
        <taxon>Hexapoda</taxon>
        <taxon>Insecta</taxon>
        <taxon>Pterygota</taxon>
        <taxon>Neoptera</taxon>
        <taxon>Endopterygota</taxon>
        <taxon>Coleoptera</taxon>
        <taxon>Polyphaga</taxon>
        <taxon>Cucujiformia</taxon>
        <taxon>Tenebrionidae</taxon>
        <taxon>Tenebrio</taxon>
    </lineage>
</organism>
<evidence type="ECO:0000256" key="1">
    <source>
        <dbReference type="SAM" id="MobiDB-lite"/>
    </source>
</evidence>
<reference evidence="3" key="2">
    <citation type="submission" date="2021-08" db="EMBL/GenBank/DDBJ databases">
        <authorList>
            <person name="Eriksson T."/>
        </authorList>
    </citation>
    <scope>NUCLEOTIDE SEQUENCE</scope>
    <source>
        <strain evidence="3">Stoneville</strain>
        <tissue evidence="3">Whole head</tissue>
    </source>
</reference>
<proteinExistence type="predicted"/>
<evidence type="ECO:0000313" key="3">
    <source>
        <dbReference type="EMBL" id="KAH0816772.1"/>
    </source>
</evidence>
<dbReference type="Proteomes" id="UP000719412">
    <property type="component" value="Unassembled WGS sequence"/>
</dbReference>
<accession>A0A8J6LEF4</accession>
<keyword evidence="4" id="KW-1185">Reference proteome</keyword>
<dbReference type="PANTHER" id="PTHR19446">
    <property type="entry name" value="REVERSE TRANSCRIPTASES"/>
    <property type="match status" value="1"/>
</dbReference>
<comment type="caution">
    <text evidence="3">The sequence shown here is derived from an EMBL/GenBank/DDBJ whole genome shotgun (WGS) entry which is preliminary data.</text>
</comment>
<evidence type="ECO:0000313" key="4">
    <source>
        <dbReference type="Proteomes" id="UP000719412"/>
    </source>
</evidence>
<reference evidence="3" key="1">
    <citation type="journal article" date="2020" name="J Insects Food Feed">
        <title>The yellow mealworm (Tenebrio molitor) genome: a resource for the emerging insects as food and feed industry.</title>
        <authorList>
            <person name="Eriksson T."/>
            <person name="Andere A."/>
            <person name="Kelstrup H."/>
            <person name="Emery V."/>
            <person name="Picard C."/>
        </authorList>
    </citation>
    <scope>NUCLEOTIDE SEQUENCE</scope>
    <source>
        <strain evidence="3">Stoneville</strain>
        <tissue evidence="3">Whole head</tissue>
    </source>
</reference>
<dbReference type="AlphaFoldDB" id="A0A8J6LEF4"/>